<evidence type="ECO:0000313" key="1">
    <source>
        <dbReference type="EMBL" id="MEI9409327.1"/>
    </source>
</evidence>
<evidence type="ECO:0008006" key="3">
    <source>
        <dbReference type="Google" id="ProtNLM"/>
    </source>
</evidence>
<accession>A0ABU8KVA1</accession>
<gene>
    <name evidence="1" type="ORF">O7A60_11170</name>
</gene>
<comment type="caution">
    <text evidence="1">The sequence shown here is derived from an EMBL/GenBank/DDBJ whole genome shotgun (WGS) entry which is preliminary data.</text>
</comment>
<name>A0ABU8KVA1_9HYPH</name>
<evidence type="ECO:0000313" key="2">
    <source>
        <dbReference type="Proteomes" id="UP001387293"/>
    </source>
</evidence>
<protein>
    <recommendedName>
        <fullName evidence="3">Bacterial Ig domain-containing protein</fullName>
    </recommendedName>
</protein>
<dbReference type="Proteomes" id="UP001387293">
    <property type="component" value="Unassembled WGS sequence"/>
</dbReference>
<organism evidence="1 2">
    <name type="scientific">Mesorhizobium salmacidum</name>
    <dbReference type="NCBI Taxonomy" id="3015171"/>
    <lineage>
        <taxon>Bacteria</taxon>
        <taxon>Pseudomonadati</taxon>
        <taxon>Pseudomonadota</taxon>
        <taxon>Alphaproteobacteria</taxon>
        <taxon>Hyphomicrobiales</taxon>
        <taxon>Phyllobacteriaceae</taxon>
        <taxon>Mesorhizobium</taxon>
    </lineage>
</organism>
<proteinExistence type="predicted"/>
<dbReference type="EMBL" id="JAPYKS010000007">
    <property type="protein sequence ID" value="MEI9409327.1"/>
    <property type="molecule type" value="Genomic_DNA"/>
</dbReference>
<keyword evidence="2" id="KW-1185">Reference proteome</keyword>
<sequence>MVARPGRCSGATGTSYTIPYSASTSSTTAEYKAVGSYPEGSGKNVVTDSTSSAIFSVQDLNRAGSAAITGTAATGQTLTTAVTDADGVPVTGIVNSWQVLTNGTWMTVQSSSSNQYTLA</sequence>
<dbReference type="RefSeq" id="WP_337106290.1">
    <property type="nucleotide sequence ID" value="NZ_JAPYKS010000007.1"/>
</dbReference>
<reference evidence="1 2" key="1">
    <citation type="submission" date="2022-12" db="EMBL/GenBank/DDBJ databases">
        <authorList>
            <person name="Muema E."/>
        </authorList>
    </citation>
    <scope>NUCLEOTIDE SEQUENCE [LARGE SCALE GENOMIC DNA]</scope>
    <source>
        <strain evidence="2">1326</strain>
    </source>
</reference>